<dbReference type="InterPro" id="IPR013342">
    <property type="entry name" value="Mandelate_racemase_C"/>
</dbReference>
<accession>A0A8A7K6X4</accession>
<dbReference type="EMBL" id="CP046640">
    <property type="protein sequence ID" value="QTL97466.1"/>
    <property type="molecule type" value="Genomic_DNA"/>
</dbReference>
<dbReference type="SFLD" id="SFLDS00001">
    <property type="entry name" value="Enolase"/>
    <property type="match status" value="1"/>
</dbReference>
<dbReference type="InterPro" id="IPR018110">
    <property type="entry name" value="Mandel_Rmase/mucon_lact_enz_CS"/>
</dbReference>
<dbReference type="InterPro" id="IPR029017">
    <property type="entry name" value="Enolase-like_N"/>
</dbReference>
<dbReference type="AlphaFoldDB" id="A0A8A7K6X4"/>
<dbReference type="SMART" id="SM00922">
    <property type="entry name" value="MR_MLE"/>
    <property type="match status" value="1"/>
</dbReference>
<dbReference type="InterPro" id="IPR046945">
    <property type="entry name" value="RHMD-like"/>
</dbReference>
<dbReference type="Gene3D" id="3.20.20.120">
    <property type="entry name" value="Enolase-like C-terminal domain"/>
    <property type="match status" value="1"/>
</dbReference>
<dbReference type="PANTHER" id="PTHR13794">
    <property type="entry name" value="ENOLASE SUPERFAMILY, MANDELATE RACEMASE"/>
    <property type="match status" value="1"/>
</dbReference>
<dbReference type="InterPro" id="IPR029065">
    <property type="entry name" value="Enolase_C-like"/>
</dbReference>
<comment type="cofactor">
    <cofactor evidence="1">
        <name>Mg(2+)</name>
        <dbReference type="ChEBI" id="CHEBI:18420"/>
    </cofactor>
</comment>
<proteinExistence type="predicted"/>
<evidence type="ECO:0000256" key="1">
    <source>
        <dbReference type="ARBA" id="ARBA00001946"/>
    </source>
</evidence>
<evidence type="ECO:0000256" key="2">
    <source>
        <dbReference type="ARBA" id="ARBA00022723"/>
    </source>
</evidence>
<dbReference type="Pfam" id="PF02746">
    <property type="entry name" value="MR_MLE_N"/>
    <property type="match status" value="1"/>
</dbReference>
<dbReference type="Gene3D" id="3.30.390.10">
    <property type="entry name" value="Enolase-like, N-terminal domain"/>
    <property type="match status" value="1"/>
</dbReference>
<keyword evidence="3" id="KW-0460">Magnesium</keyword>
<name>A0A8A7K6X4_9FIRM</name>
<evidence type="ECO:0000313" key="5">
    <source>
        <dbReference type="EMBL" id="QTL97466.1"/>
    </source>
</evidence>
<dbReference type="KEGG" id="ifn:GM661_05445"/>
<feature type="domain" description="Mandelate racemase/muconate lactonizing enzyme C-terminal" evidence="4">
    <location>
        <begin position="172"/>
        <end position="275"/>
    </location>
</feature>
<dbReference type="SFLD" id="SFLDG00179">
    <property type="entry name" value="mandelate_racemase"/>
    <property type="match status" value="1"/>
</dbReference>
<dbReference type="InterPro" id="IPR013341">
    <property type="entry name" value="Mandelate_racemase_N_dom"/>
</dbReference>
<evidence type="ECO:0000256" key="3">
    <source>
        <dbReference type="ARBA" id="ARBA00022842"/>
    </source>
</evidence>
<dbReference type="Pfam" id="PF13378">
    <property type="entry name" value="MR_MLE_C"/>
    <property type="match status" value="1"/>
</dbReference>
<dbReference type="GO" id="GO:0009063">
    <property type="term" value="P:amino acid catabolic process"/>
    <property type="evidence" value="ECO:0007669"/>
    <property type="project" value="InterPro"/>
</dbReference>
<dbReference type="PANTHER" id="PTHR13794:SF58">
    <property type="entry name" value="MITOCHONDRIAL ENOLASE SUPERFAMILY MEMBER 1"/>
    <property type="match status" value="1"/>
</dbReference>
<dbReference type="InterPro" id="IPR036849">
    <property type="entry name" value="Enolase-like_C_sf"/>
</dbReference>
<keyword evidence="6" id="KW-1185">Reference proteome</keyword>
<reference evidence="5" key="1">
    <citation type="submission" date="2019-12" db="EMBL/GenBank/DDBJ databases">
        <authorList>
            <person name="zhang j."/>
            <person name="sun C.M."/>
        </authorList>
    </citation>
    <scope>NUCLEOTIDE SEQUENCE</scope>
    <source>
        <strain evidence="5">NS-1</strain>
    </source>
</reference>
<dbReference type="SUPFAM" id="SSF51604">
    <property type="entry name" value="Enolase C-terminal domain-like"/>
    <property type="match status" value="1"/>
</dbReference>
<dbReference type="GO" id="GO:0016836">
    <property type="term" value="F:hydro-lyase activity"/>
    <property type="evidence" value="ECO:0007669"/>
    <property type="project" value="TreeGrafter"/>
</dbReference>
<protein>
    <submittedName>
        <fullName evidence="5">Mandelate racemase/muconate lactonizing protein</fullName>
    </submittedName>
</protein>
<gene>
    <name evidence="5" type="ORF">GM661_05445</name>
</gene>
<dbReference type="GO" id="GO:0000287">
    <property type="term" value="F:magnesium ion binding"/>
    <property type="evidence" value="ECO:0007669"/>
    <property type="project" value="TreeGrafter"/>
</dbReference>
<keyword evidence="2" id="KW-0479">Metal-binding</keyword>
<organism evidence="5 6">
    <name type="scientific">Iocasia fonsfrigidae</name>
    <dbReference type="NCBI Taxonomy" id="2682810"/>
    <lineage>
        <taxon>Bacteria</taxon>
        <taxon>Bacillati</taxon>
        <taxon>Bacillota</taxon>
        <taxon>Clostridia</taxon>
        <taxon>Halanaerobiales</taxon>
        <taxon>Halanaerobiaceae</taxon>
        <taxon>Iocasia</taxon>
    </lineage>
</organism>
<evidence type="ECO:0000259" key="4">
    <source>
        <dbReference type="SMART" id="SM00922"/>
    </source>
</evidence>
<dbReference type="Proteomes" id="UP000665020">
    <property type="component" value="Chromosome"/>
</dbReference>
<sequence length="402" mass="46038">MEVFVLKITDLYCIRYEGSKEKKGEYYEERLVRPVDIYEEFRSADWSEQTNLPVEREDSLLIRGIFLYIETDIGIKGIFGPLDKSPALIVLSMKELLIGQNPLATQKLWDLMYRSAVHGRKGISMMAISAIDCALWDLKGKYFDQPVYRLLGGPVREKLPVYASMLGFSLEPELVKKRVKDYRVLGFAGQKWFFRHGPASGQKGFENNLELVQTAREAAGDNYNLIFDAWMGWDVSYTLRMIKSIEKYQPLWLEEPLMADKLDRLKEITANSSIDIAGGEHEYTRWGFQEIMKKGALNIIQPDTMWAGGITEMMNICSLASVYDIPLIPHGESFAANIHLTAAQSPALVPLVEYLVKWNEGWQYFLKDPITVKDGFVKLDHRPGLGLVIDDEKVENEVRLKY</sequence>
<dbReference type="GO" id="GO:0016052">
    <property type="term" value="P:carbohydrate catabolic process"/>
    <property type="evidence" value="ECO:0007669"/>
    <property type="project" value="TreeGrafter"/>
</dbReference>
<evidence type="ECO:0000313" key="6">
    <source>
        <dbReference type="Proteomes" id="UP000665020"/>
    </source>
</evidence>
<dbReference type="PROSITE" id="PS00908">
    <property type="entry name" value="MR_MLE_1"/>
    <property type="match status" value="1"/>
</dbReference>
<dbReference type="SUPFAM" id="SSF54826">
    <property type="entry name" value="Enolase N-terminal domain-like"/>
    <property type="match status" value="1"/>
</dbReference>